<dbReference type="EMBL" id="RHLK01000029">
    <property type="protein sequence ID" value="MVP02566.1"/>
    <property type="molecule type" value="Genomic_DNA"/>
</dbReference>
<dbReference type="SUPFAM" id="SSF143990">
    <property type="entry name" value="YbiA-like"/>
    <property type="match status" value="1"/>
</dbReference>
<dbReference type="Proteomes" id="UP000490800">
    <property type="component" value="Unassembled WGS sequence"/>
</dbReference>
<dbReference type="CDD" id="cd15457">
    <property type="entry name" value="NADAR"/>
    <property type="match status" value="1"/>
</dbReference>
<reference evidence="4 5" key="1">
    <citation type="journal article" date="2019" name="Microorganisms">
        <title>Paenibacillus lutrae sp. nov., A Chitinolytic Species Isolated from A River Otter in Castril Natural Park, Granada, Spain.</title>
        <authorList>
            <person name="Rodriguez M."/>
            <person name="Reina J.C."/>
            <person name="Bejar V."/>
            <person name="Llamas I."/>
        </authorList>
    </citation>
    <scope>NUCLEOTIDE SEQUENCE [LARGE SCALE GENOMIC DNA]</scope>
    <source>
        <strain evidence="4 5">N10</strain>
    </source>
</reference>
<sequence length="143" mass="16798">MTIKFYKVSDEYGCFSNFSPHGFIKDNRYWLTSEHYFQAQKFQDLDIQETIRLAESPMIAAKMGRNKNNPLRSDWESIKDDVMRSAVYSKFLNNEDIKAVLLSTREKEIIEDTTKDYYWGCGKDGSGKNMLGRILMEVREKLK</sequence>
<feature type="domain" description="NADAR" evidence="3">
    <location>
        <begin position="5"/>
        <end position="143"/>
    </location>
</feature>
<evidence type="ECO:0000256" key="2">
    <source>
        <dbReference type="ARBA" id="ARBA00000751"/>
    </source>
</evidence>
<comment type="caution">
    <text evidence="4">The sequence shown here is derived from an EMBL/GenBank/DDBJ whole genome shotgun (WGS) entry which is preliminary data.</text>
</comment>
<name>A0A7X3FMR0_9BACL</name>
<dbReference type="InterPro" id="IPR037238">
    <property type="entry name" value="YbiA-like_sf"/>
</dbReference>
<dbReference type="OrthoDB" id="67297at2"/>
<dbReference type="RefSeq" id="WP_157338911.1">
    <property type="nucleotide sequence ID" value="NZ_RHLK01000029.1"/>
</dbReference>
<organism evidence="4 5">
    <name type="scientific">Paenibacillus lutrae</name>
    <dbReference type="NCBI Taxonomy" id="2078573"/>
    <lineage>
        <taxon>Bacteria</taxon>
        <taxon>Bacillati</taxon>
        <taxon>Bacillota</taxon>
        <taxon>Bacilli</taxon>
        <taxon>Bacillales</taxon>
        <taxon>Paenibacillaceae</taxon>
        <taxon>Paenibacillus</taxon>
    </lineage>
</organism>
<dbReference type="AlphaFoldDB" id="A0A7X3FMR0"/>
<dbReference type="Gene3D" id="1.10.357.40">
    <property type="entry name" value="YbiA-like"/>
    <property type="match status" value="1"/>
</dbReference>
<dbReference type="NCBIfam" id="TIGR02464">
    <property type="entry name" value="ribofla_fusion"/>
    <property type="match status" value="1"/>
</dbReference>
<comment type="catalytic activity">
    <reaction evidence="2">
        <text>2,5-diamino-6-hydroxy-4-(5-phosphoribosylamino)-pyrimidine + H2O = 2,5,6-triamino-4-hydroxypyrimidine + D-ribose 5-phosphate</text>
        <dbReference type="Rhea" id="RHEA:23436"/>
        <dbReference type="ChEBI" id="CHEBI:15377"/>
        <dbReference type="ChEBI" id="CHEBI:58614"/>
        <dbReference type="ChEBI" id="CHEBI:78346"/>
        <dbReference type="ChEBI" id="CHEBI:137796"/>
    </reaction>
</comment>
<comment type="catalytic activity">
    <reaction evidence="1">
        <text>5-amino-6-(5-phospho-D-ribosylamino)uracil + H2O = 5,6-diaminouracil + D-ribose 5-phosphate</text>
        <dbReference type="Rhea" id="RHEA:55020"/>
        <dbReference type="ChEBI" id="CHEBI:15377"/>
        <dbReference type="ChEBI" id="CHEBI:46252"/>
        <dbReference type="ChEBI" id="CHEBI:58453"/>
        <dbReference type="ChEBI" id="CHEBI:78346"/>
    </reaction>
</comment>
<evidence type="ECO:0000313" key="5">
    <source>
        <dbReference type="Proteomes" id="UP000490800"/>
    </source>
</evidence>
<dbReference type="InterPro" id="IPR012816">
    <property type="entry name" value="NADAR"/>
</dbReference>
<accession>A0A7X3FMR0</accession>
<dbReference type="Pfam" id="PF08719">
    <property type="entry name" value="NADAR"/>
    <property type="match status" value="1"/>
</dbReference>
<evidence type="ECO:0000256" key="1">
    <source>
        <dbReference type="ARBA" id="ARBA00000022"/>
    </source>
</evidence>
<gene>
    <name evidence="4" type="ORF">EDM21_24165</name>
</gene>
<keyword evidence="5" id="KW-1185">Reference proteome</keyword>
<protein>
    <submittedName>
        <fullName evidence="4">DUF1768 domain-containing protein</fullName>
    </submittedName>
</protein>
<evidence type="ECO:0000259" key="3">
    <source>
        <dbReference type="Pfam" id="PF08719"/>
    </source>
</evidence>
<evidence type="ECO:0000313" key="4">
    <source>
        <dbReference type="EMBL" id="MVP02566.1"/>
    </source>
</evidence>
<proteinExistence type="predicted"/>